<dbReference type="Proteomes" id="UP000198224">
    <property type="component" value="Chromosome I"/>
</dbReference>
<protein>
    <submittedName>
        <fullName evidence="1">Uncharacterized protein</fullName>
    </submittedName>
</protein>
<gene>
    <name evidence="1" type="ORF">GA0070612_0277</name>
</gene>
<dbReference type="EMBL" id="LT607409">
    <property type="protein sequence ID" value="SCE69171.1"/>
    <property type="molecule type" value="Genomic_DNA"/>
</dbReference>
<accession>A0A1C4UBZ8</accession>
<reference evidence="2" key="1">
    <citation type="submission" date="2016-06" db="EMBL/GenBank/DDBJ databases">
        <authorList>
            <person name="Varghese N."/>
            <person name="Submissions Spin"/>
        </authorList>
    </citation>
    <scope>NUCLEOTIDE SEQUENCE [LARGE SCALE GENOMIC DNA]</scope>
    <source>
        <strain evidence="2">DSM 45160</strain>
    </source>
</reference>
<keyword evidence="2" id="KW-1185">Reference proteome</keyword>
<proteinExistence type="predicted"/>
<evidence type="ECO:0000313" key="1">
    <source>
        <dbReference type="EMBL" id="SCE69171.1"/>
    </source>
</evidence>
<organism evidence="1 2">
    <name type="scientific">Micromonospora chokoriensis</name>
    <dbReference type="NCBI Taxonomy" id="356851"/>
    <lineage>
        <taxon>Bacteria</taxon>
        <taxon>Bacillati</taxon>
        <taxon>Actinomycetota</taxon>
        <taxon>Actinomycetes</taxon>
        <taxon>Micromonosporales</taxon>
        <taxon>Micromonosporaceae</taxon>
        <taxon>Micromonospora</taxon>
    </lineage>
</organism>
<evidence type="ECO:0000313" key="2">
    <source>
        <dbReference type="Proteomes" id="UP000198224"/>
    </source>
</evidence>
<sequence length="38" mass="3956">MLSVMGGCTGGDALAPMLFWRCGFVIVSGVHGTDPEEN</sequence>
<name>A0A1C4UBZ8_9ACTN</name>
<dbReference type="AlphaFoldDB" id="A0A1C4UBZ8"/>